<evidence type="ECO:0000256" key="1">
    <source>
        <dbReference type="ARBA" id="ARBA00022737"/>
    </source>
</evidence>
<protein>
    <recommendedName>
        <fullName evidence="4">Peptidase MA-like domain-containing protein</fullName>
    </recommendedName>
</protein>
<keyword evidence="1" id="KW-0677">Repeat</keyword>
<dbReference type="SUPFAM" id="SSF48452">
    <property type="entry name" value="TPR-like"/>
    <property type="match status" value="1"/>
</dbReference>
<dbReference type="Proteomes" id="UP000326354">
    <property type="component" value="Chromosome"/>
</dbReference>
<keyword evidence="6" id="KW-1185">Reference proteome</keyword>
<gene>
    <name evidence="5" type="ORF">UABAM_06561</name>
</gene>
<dbReference type="SMART" id="SM00028">
    <property type="entry name" value="TPR"/>
    <property type="match status" value="4"/>
</dbReference>
<evidence type="ECO:0000256" key="2">
    <source>
        <dbReference type="ARBA" id="ARBA00022803"/>
    </source>
</evidence>
<dbReference type="Pfam" id="PF13432">
    <property type="entry name" value="TPR_16"/>
    <property type="match status" value="1"/>
</dbReference>
<evidence type="ECO:0000259" key="4">
    <source>
        <dbReference type="Pfam" id="PF13485"/>
    </source>
</evidence>
<dbReference type="Gene3D" id="1.25.40.10">
    <property type="entry name" value="Tetratricopeptide repeat domain"/>
    <property type="match status" value="2"/>
</dbReference>
<dbReference type="KEGG" id="uam:UABAM_06561"/>
<dbReference type="PROSITE" id="PS50005">
    <property type="entry name" value="TPR"/>
    <property type="match status" value="1"/>
</dbReference>
<dbReference type="InterPro" id="IPR011990">
    <property type="entry name" value="TPR-like_helical_dom_sf"/>
</dbReference>
<organism evidence="5 6">
    <name type="scientific">Uabimicrobium amorphum</name>
    <dbReference type="NCBI Taxonomy" id="2596890"/>
    <lineage>
        <taxon>Bacteria</taxon>
        <taxon>Pseudomonadati</taxon>
        <taxon>Planctomycetota</taxon>
        <taxon>Candidatus Uabimicrobiia</taxon>
        <taxon>Candidatus Uabimicrobiales</taxon>
        <taxon>Candidatus Uabimicrobiaceae</taxon>
        <taxon>Candidatus Uabimicrobium</taxon>
    </lineage>
</organism>
<sequence length="579" mass="67906">MRYFFIILLYVFIQTAFSDTVYLKNGNQVTGKVISKDKSGVTVKMAYGKIFIPRKNVKKIVRESFERTVIAQSNRLIALGADYQGIAYLKRAMQKYPKKLTLKNALADVYFQLGRKYTQRNPKKALDYFSKAQKLNEKLDILPYSQQISQIQDQALEVKKSADELLQTQKYPQALQKYQEAVKLNPDLQHTMAQVMSHCASQIANKLFRSKKYIEALEYFEMALKQYPKVYPYIEQPWLYSKTQFIMQEHMSKQDWNGAVLQLQEILKHRPDYPLALFLTGSCLEKLKDYERAYQYYGSVVNERKPWDRKFTSLEQARLRSQQVVSRLSLQPFFVPQDTPATGNWIKSTTQHFNVFYQNKQLAEKVASTLEYHWQVIQKKLAPQNWDRKWPQRCDVYIFPSRQEYMKNTGLPQWSDGVTQMAFRQGRLFQHKVYLYASAPLLLSNIIPHELTHVMYPWFLKYRTSLPLWLNEGIAMTSEANFRTRNRKFILKRALKSGNVFPVAQLLTMKQYPESESQAAIFYSQSLSIVEFLLQRGGSQRLLLFAQKAGSNAQGAIQEVYNIRNFSTLERLWLQYANN</sequence>
<dbReference type="RefSeq" id="WP_151972362.1">
    <property type="nucleotide sequence ID" value="NZ_AP019860.1"/>
</dbReference>
<dbReference type="AlphaFoldDB" id="A0A5S9F6R7"/>
<name>A0A5S9F6R7_UABAM</name>
<dbReference type="NCBIfam" id="NF047433">
    <property type="entry name" value="Lepto_7_Nterm"/>
    <property type="match status" value="1"/>
</dbReference>
<feature type="repeat" description="TPR" evidence="3">
    <location>
        <begin position="155"/>
        <end position="188"/>
    </location>
</feature>
<dbReference type="InterPro" id="IPR051012">
    <property type="entry name" value="CellSynth/LPSAsmb/PSIAsmb"/>
</dbReference>
<dbReference type="InterPro" id="IPR019734">
    <property type="entry name" value="TPR_rpt"/>
</dbReference>
<proteinExistence type="predicted"/>
<feature type="domain" description="Peptidase MA-like" evidence="4">
    <location>
        <begin position="445"/>
        <end position="576"/>
    </location>
</feature>
<dbReference type="PANTHER" id="PTHR45586:SF1">
    <property type="entry name" value="LIPOPOLYSACCHARIDE ASSEMBLY PROTEIN B"/>
    <property type="match status" value="1"/>
</dbReference>
<accession>A0A5S9F6R7</accession>
<dbReference type="OrthoDB" id="260154at2"/>
<evidence type="ECO:0000313" key="6">
    <source>
        <dbReference type="Proteomes" id="UP000326354"/>
    </source>
</evidence>
<dbReference type="EMBL" id="AP019860">
    <property type="protein sequence ID" value="BBM88145.1"/>
    <property type="molecule type" value="Genomic_DNA"/>
</dbReference>
<keyword evidence="2 3" id="KW-0802">TPR repeat</keyword>
<dbReference type="PANTHER" id="PTHR45586">
    <property type="entry name" value="TPR REPEAT-CONTAINING PROTEIN PA4667"/>
    <property type="match status" value="1"/>
</dbReference>
<evidence type="ECO:0000313" key="5">
    <source>
        <dbReference type="EMBL" id="BBM88145.1"/>
    </source>
</evidence>
<evidence type="ECO:0000256" key="3">
    <source>
        <dbReference type="PROSITE-ProRule" id="PRU00339"/>
    </source>
</evidence>
<dbReference type="InterPro" id="IPR039568">
    <property type="entry name" value="Peptidase_MA-like_dom"/>
</dbReference>
<dbReference type="Pfam" id="PF13485">
    <property type="entry name" value="Peptidase_MA_2"/>
    <property type="match status" value="1"/>
</dbReference>
<reference evidence="5 6" key="1">
    <citation type="submission" date="2019-08" db="EMBL/GenBank/DDBJ databases">
        <title>Complete genome sequence of Candidatus Uab amorphum.</title>
        <authorList>
            <person name="Shiratori T."/>
            <person name="Suzuki S."/>
            <person name="Kakizawa Y."/>
            <person name="Ishida K."/>
        </authorList>
    </citation>
    <scope>NUCLEOTIDE SEQUENCE [LARGE SCALE GENOMIC DNA]</scope>
    <source>
        <strain evidence="5 6">SRT547</strain>
    </source>
</reference>